<dbReference type="InterPro" id="IPR017476">
    <property type="entry name" value="UDP-Glc/GDP-Man"/>
</dbReference>
<dbReference type="Gene3D" id="3.40.50.720">
    <property type="entry name" value="NAD(P)-binding Rossmann-like Domain"/>
    <property type="match status" value="1"/>
</dbReference>
<evidence type="ECO:0000256" key="1">
    <source>
        <dbReference type="ARBA" id="ARBA00006601"/>
    </source>
</evidence>
<evidence type="ECO:0000313" key="3">
    <source>
        <dbReference type="EMBL" id="EQD53647.1"/>
    </source>
</evidence>
<comment type="similarity">
    <text evidence="1">Belongs to the UDP-glucose/GDP-mannose dehydrogenase family.</text>
</comment>
<dbReference type="AlphaFoldDB" id="T1A9G5"/>
<dbReference type="InterPro" id="IPR036220">
    <property type="entry name" value="UDP-Glc/GDP-Man_DH_C_sf"/>
</dbReference>
<dbReference type="GO" id="GO:0016616">
    <property type="term" value="F:oxidoreductase activity, acting on the CH-OH group of donors, NAD or NADP as acceptor"/>
    <property type="evidence" value="ECO:0007669"/>
    <property type="project" value="InterPro"/>
</dbReference>
<reference evidence="3" key="2">
    <citation type="journal article" date="2014" name="ISME J.">
        <title>Microbial stratification in low pH oxic and suboxic macroscopic growths along an acid mine drainage.</title>
        <authorList>
            <person name="Mendez-Garcia C."/>
            <person name="Mesa V."/>
            <person name="Sprenger R.R."/>
            <person name="Richter M."/>
            <person name="Diez M.S."/>
            <person name="Solano J."/>
            <person name="Bargiela R."/>
            <person name="Golyshina O.V."/>
            <person name="Manteca A."/>
            <person name="Ramos J.L."/>
            <person name="Gallego J.R."/>
            <person name="Llorente I."/>
            <person name="Martins Dos Santos V.A."/>
            <person name="Jensen O.N."/>
            <person name="Pelaez A.I."/>
            <person name="Sanchez J."/>
            <person name="Ferrer M."/>
        </authorList>
    </citation>
    <scope>NUCLEOTIDE SEQUENCE</scope>
</reference>
<feature type="domain" description="UDP-glucose/GDP-mannose dehydrogenase C-terminal" evidence="2">
    <location>
        <begin position="43"/>
        <end position="142"/>
    </location>
</feature>
<dbReference type="InterPro" id="IPR028359">
    <property type="entry name" value="UDP_ManNAc/GlcNAc_DH"/>
</dbReference>
<dbReference type="Pfam" id="PF03720">
    <property type="entry name" value="UDPG_MGDP_dh_C"/>
    <property type="match status" value="1"/>
</dbReference>
<dbReference type="GO" id="GO:0051287">
    <property type="term" value="F:NAD binding"/>
    <property type="evidence" value="ECO:0007669"/>
    <property type="project" value="InterPro"/>
</dbReference>
<sequence length="149" mass="16753">MGYEPEVILAGRRINDQMGRHIAQRVVKLMIRKKIAIPGARVLVQGFTFKENCSDIRNTRVADLVDELASYGLAVDITDPWAHADEMAEHYGLKPITPVPGSYDALILAVAHREFRDQDETHLKQLLKTPHVVFDVQSVLPRACVDARL</sequence>
<dbReference type="InterPro" id="IPR014027">
    <property type="entry name" value="UDP-Glc/GDP-Man_DH_C"/>
</dbReference>
<reference evidence="3" key="1">
    <citation type="submission" date="2013-08" db="EMBL/GenBank/DDBJ databases">
        <authorList>
            <person name="Mendez C."/>
            <person name="Richter M."/>
            <person name="Ferrer M."/>
            <person name="Sanchez J."/>
        </authorList>
    </citation>
    <scope>NUCLEOTIDE SEQUENCE</scope>
</reference>
<comment type="caution">
    <text evidence="3">The sequence shown here is derived from an EMBL/GenBank/DDBJ whole genome shotgun (WGS) entry which is preliminary data.</text>
</comment>
<dbReference type="GO" id="GO:0016628">
    <property type="term" value="F:oxidoreductase activity, acting on the CH-CH group of donors, NAD or NADP as acceptor"/>
    <property type="evidence" value="ECO:0007669"/>
    <property type="project" value="InterPro"/>
</dbReference>
<dbReference type="GO" id="GO:0000271">
    <property type="term" value="P:polysaccharide biosynthetic process"/>
    <property type="evidence" value="ECO:0007669"/>
    <property type="project" value="InterPro"/>
</dbReference>
<dbReference type="PIRSF" id="PIRSF000124">
    <property type="entry name" value="UDPglc_GDPman_dh"/>
    <property type="match status" value="1"/>
</dbReference>
<accession>T1A9G5</accession>
<organism evidence="3">
    <name type="scientific">mine drainage metagenome</name>
    <dbReference type="NCBI Taxonomy" id="410659"/>
    <lineage>
        <taxon>unclassified sequences</taxon>
        <taxon>metagenomes</taxon>
        <taxon>ecological metagenomes</taxon>
    </lineage>
</organism>
<name>T1A9G5_9ZZZZ</name>
<dbReference type="PIRSF" id="PIRSF500136">
    <property type="entry name" value="UDP_ManNAc_DH"/>
    <property type="match status" value="1"/>
</dbReference>
<dbReference type="PANTHER" id="PTHR43491:SF2">
    <property type="entry name" value="UDP-N-ACETYL-D-MANNOSAMINE DEHYDROGENASE"/>
    <property type="match status" value="1"/>
</dbReference>
<protein>
    <submittedName>
        <fullName evidence="3">Nucleotide sugar dehydrogenase</fullName>
    </submittedName>
</protein>
<dbReference type="SUPFAM" id="SSF52413">
    <property type="entry name" value="UDP-glucose/GDP-mannose dehydrogenase C-terminal domain"/>
    <property type="match status" value="1"/>
</dbReference>
<dbReference type="EMBL" id="AUZY01006662">
    <property type="protein sequence ID" value="EQD53647.1"/>
    <property type="molecule type" value="Genomic_DNA"/>
</dbReference>
<gene>
    <name evidence="3" type="ORF">B1B_10126</name>
</gene>
<evidence type="ECO:0000259" key="2">
    <source>
        <dbReference type="SMART" id="SM00984"/>
    </source>
</evidence>
<proteinExistence type="inferred from homology"/>
<dbReference type="SMART" id="SM00984">
    <property type="entry name" value="UDPG_MGDP_dh_C"/>
    <property type="match status" value="1"/>
</dbReference>
<dbReference type="PANTHER" id="PTHR43491">
    <property type="entry name" value="UDP-N-ACETYL-D-MANNOSAMINE DEHYDROGENASE"/>
    <property type="match status" value="1"/>
</dbReference>